<protein>
    <submittedName>
        <fullName evidence="2">Uncharacterized protein</fullName>
    </submittedName>
</protein>
<organism evidence="2 3">
    <name type="scientific">Amycolatopsis arida</name>
    <dbReference type="NCBI Taxonomy" id="587909"/>
    <lineage>
        <taxon>Bacteria</taxon>
        <taxon>Bacillati</taxon>
        <taxon>Actinomycetota</taxon>
        <taxon>Actinomycetes</taxon>
        <taxon>Pseudonocardiales</taxon>
        <taxon>Pseudonocardiaceae</taxon>
        <taxon>Amycolatopsis</taxon>
    </lineage>
</organism>
<dbReference type="RefSeq" id="WP_166677833.1">
    <property type="nucleotide sequence ID" value="NZ_FOWW01000010.1"/>
</dbReference>
<evidence type="ECO:0000313" key="3">
    <source>
        <dbReference type="Proteomes" id="UP000198727"/>
    </source>
</evidence>
<dbReference type="STRING" id="587909.SAMN05421810_110108"/>
<dbReference type="EMBL" id="FOWW01000010">
    <property type="protein sequence ID" value="SFQ59470.1"/>
    <property type="molecule type" value="Genomic_DNA"/>
</dbReference>
<name>A0A1I5ZSS6_9PSEU</name>
<dbReference type="Proteomes" id="UP000198727">
    <property type="component" value="Unassembled WGS sequence"/>
</dbReference>
<evidence type="ECO:0000256" key="1">
    <source>
        <dbReference type="SAM" id="MobiDB-lite"/>
    </source>
</evidence>
<evidence type="ECO:0000313" key="2">
    <source>
        <dbReference type="EMBL" id="SFQ59470.1"/>
    </source>
</evidence>
<feature type="region of interest" description="Disordered" evidence="1">
    <location>
        <begin position="1"/>
        <end position="49"/>
    </location>
</feature>
<reference evidence="3" key="1">
    <citation type="submission" date="2016-10" db="EMBL/GenBank/DDBJ databases">
        <authorList>
            <person name="Varghese N."/>
            <person name="Submissions S."/>
        </authorList>
    </citation>
    <scope>NUCLEOTIDE SEQUENCE [LARGE SCALE GENOMIC DNA]</scope>
    <source>
        <strain evidence="3">CGMCC 4.5579</strain>
    </source>
</reference>
<sequence>MADRVRGEHPSDPAEGSRDVGEHAEEKVEQRRDDRGVDGPDRARDDDRT</sequence>
<accession>A0A1I5ZSS6</accession>
<gene>
    <name evidence="2" type="ORF">SAMN05421810_110108</name>
</gene>
<proteinExistence type="predicted"/>
<dbReference type="AlphaFoldDB" id="A0A1I5ZSS6"/>
<keyword evidence="3" id="KW-1185">Reference proteome</keyword>